<reference evidence="1" key="1">
    <citation type="journal article" date="2019" name="bioRxiv">
        <title>The Genome of the Zebra Mussel, Dreissena polymorpha: A Resource for Invasive Species Research.</title>
        <authorList>
            <person name="McCartney M.A."/>
            <person name="Auch B."/>
            <person name="Kono T."/>
            <person name="Mallez S."/>
            <person name="Zhang Y."/>
            <person name="Obille A."/>
            <person name="Becker A."/>
            <person name="Abrahante J.E."/>
            <person name="Garbe J."/>
            <person name="Badalamenti J.P."/>
            <person name="Herman A."/>
            <person name="Mangelson H."/>
            <person name="Liachko I."/>
            <person name="Sullivan S."/>
            <person name="Sone E.D."/>
            <person name="Koren S."/>
            <person name="Silverstein K.A.T."/>
            <person name="Beckman K.B."/>
            <person name="Gohl D.M."/>
        </authorList>
    </citation>
    <scope>NUCLEOTIDE SEQUENCE</scope>
    <source>
        <strain evidence="1">Duluth1</strain>
        <tissue evidence="1">Whole animal</tissue>
    </source>
</reference>
<evidence type="ECO:0000313" key="2">
    <source>
        <dbReference type="Proteomes" id="UP000828390"/>
    </source>
</evidence>
<gene>
    <name evidence="1" type="ORF">DPMN_088043</name>
</gene>
<dbReference type="EMBL" id="JAIWYP010000003">
    <property type="protein sequence ID" value="KAH3845755.1"/>
    <property type="molecule type" value="Genomic_DNA"/>
</dbReference>
<reference evidence="1" key="2">
    <citation type="submission" date="2020-11" db="EMBL/GenBank/DDBJ databases">
        <authorList>
            <person name="McCartney M.A."/>
            <person name="Auch B."/>
            <person name="Kono T."/>
            <person name="Mallez S."/>
            <person name="Becker A."/>
            <person name="Gohl D.M."/>
            <person name="Silverstein K.A.T."/>
            <person name="Koren S."/>
            <person name="Bechman K.B."/>
            <person name="Herman A."/>
            <person name="Abrahante J.E."/>
            <person name="Garbe J."/>
        </authorList>
    </citation>
    <scope>NUCLEOTIDE SEQUENCE</scope>
    <source>
        <strain evidence="1">Duluth1</strain>
        <tissue evidence="1">Whole animal</tissue>
    </source>
</reference>
<keyword evidence="2" id="KW-1185">Reference proteome</keyword>
<accession>A0A9D4KTW6</accession>
<sequence>MEIFHQETLRPEATIAKKSHFSSWINRDNPVVGNGEFESFGTKKRTIFSSGASLSAPSP</sequence>
<comment type="caution">
    <text evidence="1">The sequence shown here is derived from an EMBL/GenBank/DDBJ whole genome shotgun (WGS) entry which is preliminary data.</text>
</comment>
<dbReference type="Proteomes" id="UP000828390">
    <property type="component" value="Unassembled WGS sequence"/>
</dbReference>
<protein>
    <submittedName>
        <fullName evidence="1">Uncharacterized protein</fullName>
    </submittedName>
</protein>
<proteinExistence type="predicted"/>
<name>A0A9D4KTW6_DREPO</name>
<dbReference type="AlphaFoldDB" id="A0A9D4KTW6"/>
<evidence type="ECO:0000313" key="1">
    <source>
        <dbReference type="EMBL" id="KAH3845755.1"/>
    </source>
</evidence>
<organism evidence="1 2">
    <name type="scientific">Dreissena polymorpha</name>
    <name type="common">Zebra mussel</name>
    <name type="synonym">Mytilus polymorpha</name>
    <dbReference type="NCBI Taxonomy" id="45954"/>
    <lineage>
        <taxon>Eukaryota</taxon>
        <taxon>Metazoa</taxon>
        <taxon>Spiralia</taxon>
        <taxon>Lophotrochozoa</taxon>
        <taxon>Mollusca</taxon>
        <taxon>Bivalvia</taxon>
        <taxon>Autobranchia</taxon>
        <taxon>Heteroconchia</taxon>
        <taxon>Euheterodonta</taxon>
        <taxon>Imparidentia</taxon>
        <taxon>Neoheterodontei</taxon>
        <taxon>Myida</taxon>
        <taxon>Dreissenoidea</taxon>
        <taxon>Dreissenidae</taxon>
        <taxon>Dreissena</taxon>
    </lineage>
</organism>